<gene>
    <name evidence="8" type="ORF">SAMN05660733_00160</name>
</gene>
<evidence type="ECO:0000256" key="7">
    <source>
        <dbReference type="ARBA" id="ARBA00048714"/>
    </source>
</evidence>
<dbReference type="PANTHER" id="PTHR39289">
    <property type="match status" value="1"/>
</dbReference>
<dbReference type="InterPro" id="IPR010462">
    <property type="entry name" value="Ectoine_synth"/>
</dbReference>
<dbReference type="NCBIfam" id="NF009806">
    <property type="entry name" value="PRK13290.1"/>
    <property type="match status" value="1"/>
</dbReference>
<evidence type="ECO:0000256" key="4">
    <source>
        <dbReference type="ARBA" id="ARBA00019707"/>
    </source>
</evidence>
<dbReference type="PANTHER" id="PTHR39289:SF1">
    <property type="entry name" value="L-ECTOINE SYNTHASE"/>
    <property type="match status" value="1"/>
</dbReference>
<proteinExistence type="inferred from homology"/>
<dbReference type="Pfam" id="PF06339">
    <property type="entry name" value="Ectoine_synth"/>
    <property type="match status" value="1"/>
</dbReference>
<dbReference type="EMBL" id="FWYC01000003">
    <property type="protein sequence ID" value="SMC50613.1"/>
    <property type="molecule type" value="Genomic_DNA"/>
</dbReference>
<dbReference type="CDD" id="cd06978">
    <property type="entry name" value="cupin_EctC"/>
    <property type="match status" value="1"/>
</dbReference>
<accession>A0A1W1ZQR8</accession>
<evidence type="ECO:0000256" key="3">
    <source>
        <dbReference type="ARBA" id="ARBA00013192"/>
    </source>
</evidence>
<comment type="similarity">
    <text evidence="2">Belongs to the ectoine synthase family.</text>
</comment>
<evidence type="ECO:0000256" key="1">
    <source>
        <dbReference type="ARBA" id="ARBA00005181"/>
    </source>
</evidence>
<dbReference type="SUPFAM" id="SSF51182">
    <property type="entry name" value="RmlC-like cupins"/>
    <property type="match status" value="1"/>
</dbReference>
<dbReference type="Gene3D" id="2.60.120.10">
    <property type="entry name" value="Jelly Rolls"/>
    <property type="match status" value="1"/>
</dbReference>
<dbReference type="STRING" id="40571.SAMN05660733_00160"/>
<name>A0A1W1ZQR8_9PSEU</name>
<keyword evidence="5" id="KW-0456">Lyase</keyword>
<evidence type="ECO:0000313" key="8">
    <source>
        <dbReference type="EMBL" id="SMC50613.1"/>
    </source>
</evidence>
<dbReference type="GO" id="GO:0033990">
    <property type="term" value="F:ectoine synthase activity"/>
    <property type="evidence" value="ECO:0007669"/>
    <property type="project" value="UniProtKB-EC"/>
</dbReference>
<dbReference type="OrthoDB" id="4406415at2"/>
<dbReference type="eggNOG" id="COG1917">
    <property type="taxonomic scope" value="Bacteria"/>
</dbReference>
<sequence length="124" mass="13850">MIIRKIDDVPSVDWGNGLSRRFLLNSDNMGYTVTDTIVRAGTKSRLEYRNHLEACYCISGRGEVIDLDGVAHPIEPGTLYALDNNDPHFLVAAPDTDLRLVCVFSPALRGNERHSLDSAEFSHY</sequence>
<comment type="pathway">
    <text evidence="1">Amine and polyamine biosynthesis; ectoine biosynthesis; L-ectoine from L-aspartate 4-semialdehyde: step 3/3.</text>
</comment>
<dbReference type="GO" id="GO:0019491">
    <property type="term" value="P:ectoine biosynthetic process"/>
    <property type="evidence" value="ECO:0007669"/>
    <property type="project" value="UniProtKB-UniPathway"/>
</dbReference>
<dbReference type="Proteomes" id="UP000192840">
    <property type="component" value="Unassembled WGS sequence"/>
</dbReference>
<evidence type="ECO:0000256" key="2">
    <source>
        <dbReference type="ARBA" id="ARBA00009637"/>
    </source>
</evidence>
<evidence type="ECO:0000256" key="6">
    <source>
        <dbReference type="ARBA" id="ARBA00033271"/>
    </source>
</evidence>
<dbReference type="InterPro" id="IPR014710">
    <property type="entry name" value="RmlC-like_jellyroll"/>
</dbReference>
<evidence type="ECO:0000256" key="5">
    <source>
        <dbReference type="ARBA" id="ARBA00023239"/>
    </source>
</evidence>
<dbReference type="EC" id="4.2.1.108" evidence="3"/>
<evidence type="ECO:0000313" key="9">
    <source>
        <dbReference type="Proteomes" id="UP000192840"/>
    </source>
</evidence>
<dbReference type="InterPro" id="IPR011051">
    <property type="entry name" value="RmlC_Cupin_sf"/>
</dbReference>
<protein>
    <recommendedName>
        <fullName evidence="4">L-ectoine synthase</fullName>
        <ecNumber evidence="3">4.2.1.108</ecNumber>
    </recommendedName>
    <alternativeName>
        <fullName evidence="6">N-acetyldiaminobutyrate dehydratase</fullName>
    </alternativeName>
</protein>
<organism evidence="8 9">
    <name type="scientific">Lentzea albidocapillata</name>
    <dbReference type="NCBI Taxonomy" id="40571"/>
    <lineage>
        <taxon>Bacteria</taxon>
        <taxon>Bacillati</taxon>
        <taxon>Actinomycetota</taxon>
        <taxon>Actinomycetes</taxon>
        <taxon>Pseudonocardiales</taxon>
        <taxon>Pseudonocardiaceae</taxon>
        <taxon>Lentzea</taxon>
    </lineage>
</organism>
<comment type="catalytic activity">
    <reaction evidence="7">
        <text>(2S)-4-acetamido-2-aminobutanoate = L-ectoine + H2O</text>
        <dbReference type="Rhea" id="RHEA:17281"/>
        <dbReference type="ChEBI" id="CHEBI:15377"/>
        <dbReference type="ChEBI" id="CHEBI:58515"/>
        <dbReference type="ChEBI" id="CHEBI:58929"/>
        <dbReference type="EC" id="4.2.1.108"/>
    </reaction>
</comment>
<dbReference type="RefSeq" id="WP_030474947.1">
    <property type="nucleotide sequence ID" value="NZ_FWYC01000003.1"/>
</dbReference>
<dbReference type="UniPathway" id="UPA00067">
    <property type="reaction ID" value="UER00123"/>
</dbReference>
<dbReference type="AlphaFoldDB" id="A0A1W1ZQR8"/>
<reference evidence="9" key="1">
    <citation type="submission" date="2017-04" db="EMBL/GenBank/DDBJ databases">
        <authorList>
            <person name="Varghese N."/>
            <person name="Submissions S."/>
        </authorList>
    </citation>
    <scope>NUCLEOTIDE SEQUENCE [LARGE SCALE GENOMIC DNA]</scope>
    <source>
        <strain evidence="9">DSM 44073</strain>
    </source>
</reference>
<keyword evidence="9" id="KW-1185">Reference proteome</keyword>